<dbReference type="AlphaFoldDB" id="A0AAN8RLY7"/>
<accession>A0AAN8RLY7</accession>
<name>A0AAN8RLY7_9PEZI</name>
<keyword evidence="2" id="KW-1185">Reference proteome</keyword>
<dbReference type="EMBL" id="JAVHNR010000001">
    <property type="protein sequence ID" value="KAK6356037.1"/>
    <property type="molecule type" value="Genomic_DNA"/>
</dbReference>
<proteinExistence type="predicted"/>
<evidence type="ECO:0000313" key="1">
    <source>
        <dbReference type="EMBL" id="KAK6356037.1"/>
    </source>
</evidence>
<protein>
    <submittedName>
        <fullName evidence="1">Uncharacterized protein</fullName>
    </submittedName>
</protein>
<organism evidence="1 2">
    <name type="scientific">Orbilia javanica</name>
    <dbReference type="NCBI Taxonomy" id="47235"/>
    <lineage>
        <taxon>Eukaryota</taxon>
        <taxon>Fungi</taxon>
        <taxon>Dikarya</taxon>
        <taxon>Ascomycota</taxon>
        <taxon>Pezizomycotina</taxon>
        <taxon>Orbiliomycetes</taxon>
        <taxon>Orbiliales</taxon>
        <taxon>Orbiliaceae</taxon>
        <taxon>Orbilia</taxon>
    </lineage>
</organism>
<evidence type="ECO:0000313" key="2">
    <source>
        <dbReference type="Proteomes" id="UP001313282"/>
    </source>
</evidence>
<comment type="caution">
    <text evidence="1">The sequence shown here is derived from an EMBL/GenBank/DDBJ whole genome shotgun (WGS) entry which is preliminary data.</text>
</comment>
<dbReference type="Proteomes" id="UP001313282">
    <property type="component" value="Unassembled WGS sequence"/>
</dbReference>
<reference evidence="1 2" key="1">
    <citation type="submission" date="2019-10" db="EMBL/GenBank/DDBJ databases">
        <authorList>
            <person name="Palmer J.M."/>
        </authorList>
    </citation>
    <scope>NUCLEOTIDE SEQUENCE [LARGE SCALE GENOMIC DNA]</scope>
    <source>
        <strain evidence="1 2">TWF718</strain>
    </source>
</reference>
<sequence length="279" mass="30912">MPTEVLKPDLSTLAPETMKIITAISEMMAVLVSKVNELEPLNNVIVTVCTPDILPEYSNYFTAAGLKAGLAAISIAKASTSFFVSGGDQTVEACTNTRKSNCDHEEYSFERSGNCNKILSINYSKAALAVTWGIIERDFESLNPHKVEVYFDLGHAAFLRSDRRIEYWDTVRSTLDNIVKPMALGDVLIMQLLGDAASETELLSFLKSIFKENPCLKKGRYLLSLQDHTFRAARSRALGARLFMRSHPGEGACRTHPACPLPDSRERDICDVDGEKDEL</sequence>
<gene>
    <name evidence="1" type="ORF">TWF718_000411</name>
</gene>